<dbReference type="EMBL" id="CM051401">
    <property type="protein sequence ID" value="KAJ4711928.1"/>
    <property type="molecule type" value="Genomic_DNA"/>
</dbReference>
<evidence type="ECO:0000313" key="2">
    <source>
        <dbReference type="Proteomes" id="UP001164539"/>
    </source>
</evidence>
<dbReference type="Proteomes" id="UP001164539">
    <property type="component" value="Chromosome 8"/>
</dbReference>
<keyword evidence="2" id="KW-1185">Reference proteome</keyword>
<gene>
    <name evidence="1" type="ORF">OWV82_014263</name>
</gene>
<keyword evidence="1" id="KW-0067">ATP-binding</keyword>
<name>A0ACC1XKU8_MELAZ</name>
<keyword evidence="1" id="KW-0378">Hydrolase</keyword>
<proteinExistence type="predicted"/>
<comment type="caution">
    <text evidence="1">The sequence shown here is derived from an EMBL/GenBank/DDBJ whole genome shotgun (WGS) entry which is preliminary data.</text>
</comment>
<accession>A0ACC1XKU8</accession>
<reference evidence="1 2" key="1">
    <citation type="journal article" date="2023" name="Science">
        <title>Complex scaffold remodeling in plant triterpene biosynthesis.</title>
        <authorList>
            <person name="De La Pena R."/>
            <person name="Hodgson H."/>
            <person name="Liu J.C."/>
            <person name="Stephenson M.J."/>
            <person name="Martin A.C."/>
            <person name="Owen C."/>
            <person name="Harkess A."/>
            <person name="Leebens-Mack J."/>
            <person name="Jimenez L.E."/>
            <person name="Osbourn A."/>
            <person name="Sattely E.S."/>
        </authorList>
    </citation>
    <scope>NUCLEOTIDE SEQUENCE [LARGE SCALE GENOMIC DNA]</scope>
    <source>
        <strain evidence="2">cv. JPN11</strain>
        <tissue evidence="1">Leaf</tissue>
    </source>
</reference>
<sequence length="121" mass="14104">MVIKGKKKMGGKREEKSRVIWDCGSPLYDSYEIASVGNLIERNMMILPSPCGSSKRFAVEQSKFRSEEGLKVEMEALSGRNLWKRKMIAAEERNYKAKKLRRVLYSFCNSFWSMQKKKLQI</sequence>
<organism evidence="1 2">
    <name type="scientific">Melia azedarach</name>
    <name type="common">Chinaberry tree</name>
    <dbReference type="NCBI Taxonomy" id="155640"/>
    <lineage>
        <taxon>Eukaryota</taxon>
        <taxon>Viridiplantae</taxon>
        <taxon>Streptophyta</taxon>
        <taxon>Embryophyta</taxon>
        <taxon>Tracheophyta</taxon>
        <taxon>Spermatophyta</taxon>
        <taxon>Magnoliopsida</taxon>
        <taxon>eudicotyledons</taxon>
        <taxon>Gunneridae</taxon>
        <taxon>Pentapetalae</taxon>
        <taxon>rosids</taxon>
        <taxon>malvids</taxon>
        <taxon>Sapindales</taxon>
        <taxon>Meliaceae</taxon>
        <taxon>Melia</taxon>
    </lineage>
</organism>
<protein>
    <submittedName>
        <fullName evidence="1">ATP-dependent DNA helicase mph1</fullName>
    </submittedName>
</protein>
<keyword evidence="1" id="KW-0547">Nucleotide-binding</keyword>
<evidence type="ECO:0000313" key="1">
    <source>
        <dbReference type="EMBL" id="KAJ4711928.1"/>
    </source>
</evidence>
<keyword evidence="1" id="KW-0347">Helicase</keyword>